<evidence type="ECO:0000256" key="5">
    <source>
        <dbReference type="ARBA" id="ARBA00022576"/>
    </source>
</evidence>
<evidence type="ECO:0000256" key="1">
    <source>
        <dbReference type="ARBA" id="ARBA00001933"/>
    </source>
</evidence>
<comment type="cofactor">
    <cofactor evidence="1 12">
        <name>pyridoxal 5'-phosphate</name>
        <dbReference type="ChEBI" id="CHEBI:597326"/>
    </cofactor>
</comment>
<dbReference type="CDD" id="cd00609">
    <property type="entry name" value="AAT_like"/>
    <property type="match status" value="1"/>
</dbReference>
<dbReference type="PROSITE" id="PS00599">
    <property type="entry name" value="AA_TRANSFER_CLASS_2"/>
    <property type="match status" value="1"/>
</dbReference>
<dbReference type="Proteomes" id="UP000290900">
    <property type="component" value="Unassembled WGS sequence"/>
</dbReference>
<dbReference type="SUPFAM" id="SSF53383">
    <property type="entry name" value="PLP-dependent transferases"/>
    <property type="match status" value="1"/>
</dbReference>
<comment type="catalytic activity">
    <reaction evidence="11">
        <text>L-histidinol phosphate + 2-oxoglutarate = 3-(imidazol-4-yl)-2-oxopropyl phosphate + L-glutamate</text>
        <dbReference type="Rhea" id="RHEA:23744"/>
        <dbReference type="ChEBI" id="CHEBI:16810"/>
        <dbReference type="ChEBI" id="CHEBI:29985"/>
        <dbReference type="ChEBI" id="CHEBI:57766"/>
        <dbReference type="ChEBI" id="CHEBI:57980"/>
        <dbReference type="EC" id="2.6.1.9"/>
    </reaction>
</comment>
<comment type="pathway">
    <text evidence="2">Amino-acid biosynthesis; L-histidine biosynthesis; L-histidine from 5-phospho-alpha-D-ribose 1-diphosphate: step 7/9.</text>
</comment>
<dbReference type="NCBIfam" id="TIGR01141">
    <property type="entry name" value="hisC"/>
    <property type="match status" value="1"/>
</dbReference>
<organism evidence="14 15">
    <name type="scientific">Brettanomyces naardenensis</name>
    <name type="common">Yeast</name>
    <dbReference type="NCBI Taxonomy" id="13370"/>
    <lineage>
        <taxon>Eukaryota</taxon>
        <taxon>Fungi</taxon>
        <taxon>Dikarya</taxon>
        <taxon>Ascomycota</taxon>
        <taxon>Saccharomycotina</taxon>
        <taxon>Pichiomycetes</taxon>
        <taxon>Pichiales</taxon>
        <taxon>Pichiaceae</taxon>
        <taxon>Brettanomyces</taxon>
    </lineage>
</organism>
<dbReference type="EC" id="2.6.1.9" evidence="4"/>
<dbReference type="GO" id="GO:0000105">
    <property type="term" value="P:L-histidine biosynthetic process"/>
    <property type="evidence" value="ECO:0007669"/>
    <property type="project" value="UniProtKB-KW"/>
</dbReference>
<evidence type="ECO:0000256" key="3">
    <source>
        <dbReference type="ARBA" id="ARBA00008392"/>
    </source>
</evidence>
<evidence type="ECO:0000256" key="8">
    <source>
        <dbReference type="ARBA" id="ARBA00022898"/>
    </source>
</evidence>
<evidence type="ECO:0000256" key="11">
    <source>
        <dbReference type="ARBA" id="ARBA00047481"/>
    </source>
</evidence>
<proteinExistence type="inferred from homology"/>
<dbReference type="OrthoDB" id="2015537at2759"/>
<evidence type="ECO:0000313" key="15">
    <source>
        <dbReference type="Proteomes" id="UP000290900"/>
    </source>
</evidence>
<dbReference type="Gene3D" id="3.40.640.10">
    <property type="entry name" value="Type I PLP-dependent aspartate aminotransferase-like (Major domain)"/>
    <property type="match status" value="1"/>
</dbReference>
<comment type="similarity">
    <text evidence="3 12">Belongs to the class-II pyridoxal-phosphate-dependent aminotransferase family.</text>
</comment>
<evidence type="ECO:0000256" key="9">
    <source>
        <dbReference type="ARBA" id="ARBA00023102"/>
    </source>
</evidence>
<dbReference type="STRING" id="13370.A0A448YTD6"/>
<keyword evidence="7" id="KW-0808">Transferase</keyword>
<dbReference type="PANTHER" id="PTHR42885">
    <property type="entry name" value="HISTIDINOL-PHOSPHATE AMINOTRANSFERASE-RELATED"/>
    <property type="match status" value="1"/>
</dbReference>
<protein>
    <recommendedName>
        <fullName evidence="4">histidinol-phosphate transaminase</fullName>
        <ecNumber evidence="4">2.6.1.9</ecNumber>
    </recommendedName>
    <alternativeName>
        <fullName evidence="10">Imidazole acetol-phosphate transaminase</fullName>
    </alternativeName>
</protein>
<evidence type="ECO:0000256" key="2">
    <source>
        <dbReference type="ARBA" id="ARBA00005011"/>
    </source>
</evidence>
<name>A0A448YTD6_BRENA</name>
<dbReference type="GO" id="GO:0030170">
    <property type="term" value="F:pyridoxal phosphate binding"/>
    <property type="evidence" value="ECO:0007669"/>
    <property type="project" value="InterPro"/>
</dbReference>
<evidence type="ECO:0000256" key="6">
    <source>
        <dbReference type="ARBA" id="ARBA00022605"/>
    </source>
</evidence>
<reference evidence="14 15" key="1">
    <citation type="submission" date="2018-12" db="EMBL/GenBank/DDBJ databases">
        <authorList>
            <person name="Tiukova I."/>
            <person name="Dainat J."/>
        </authorList>
    </citation>
    <scope>NUCLEOTIDE SEQUENCE [LARGE SCALE GENOMIC DNA]</scope>
</reference>
<sequence>MFDITKIARPNILTLEPYRCARDDFQEGVLLDANENTYGPSFNCSKDLNRYPDPHLVPLKQRLCDFRNGERATDQPLKPSNICLSVGSDGGIDMLIRCFVKPSVEKVLVCPPTYPMYDTCCSVNDVEMVEEPLDLENFQIRPKAILRRLSEDHSIKLVFITSPGNPTGTKIKEELIMEVIEGVERMSWNGLIVVDEAYIDFCPEGSSFAVFVNKHKNLVVLQTFSKSFALAGIRLGISYSADEVSNLLNIARDPYSTNRETATAAMGATSKKAIDLMKLKCRKVNEQKKIVLERLKGIKGVRNIGGMDGNFILIQILNDEGEPDGKRAYEIYWKMATERKVVVRYRGGEMGCEGCLRVTIGRSEENERLVGELKELVSGPRSQKCREGEPF</sequence>
<evidence type="ECO:0000259" key="13">
    <source>
        <dbReference type="Pfam" id="PF00155"/>
    </source>
</evidence>
<dbReference type="FunCoup" id="A0A448YTD6">
    <property type="interactions" value="211"/>
</dbReference>
<dbReference type="EMBL" id="CAACVR010000075">
    <property type="protein sequence ID" value="VEU24157.1"/>
    <property type="molecule type" value="Genomic_DNA"/>
</dbReference>
<evidence type="ECO:0000313" key="14">
    <source>
        <dbReference type="EMBL" id="VEU24157.1"/>
    </source>
</evidence>
<evidence type="ECO:0000256" key="10">
    <source>
        <dbReference type="ARBA" id="ARBA00030262"/>
    </source>
</evidence>
<dbReference type="InterPro" id="IPR015424">
    <property type="entry name" value="PyrdxlP-dep_Trfase"/>
</dbReference>
<keyword evidence="8 12" id="KW-0663">Pyridoxal phosphate</keyword>
<dbReference type="InterPro" id="IPR004839">
    <property type="entry name" value="Aminotransferase_I/II_large"/>
</dbReference>
<dbReference type="InterPro" id="IPR015422">
    <property type="entry name" value="PyrdxlP-dep_Trfase_small"/>
</dbReference>
<dbReference type="InParanoid" id="A0A448YTD6"/>
<dbReference type="GO" id="GO:0004400">
    <property type="term" value="F:histidinol-phosphate transaminase activity"/>
    <property type="evidence" value="ECO:0007669"/>
    <property type="project" value="UniProtKB-EC"/>
</dbReference>
<evidence type="ECO:0000256" key="4">
    <source>
        <dbReference type="ARBA" id="ARBA00012748"/>
    </source>
</evidence>
<dbReference type="InterPro" id="IPR005861">
    <property type="entry name" value="HisP_aminotrans"/>
</dbReference>
<keyword evidence="6" id="KW-0028">Amino-acid biosynthesis</keyword>
<evidence type="ECO:0000256" key="7">
    <source>
        <dbReference type="ARBA" id="ARBA00022679"/>
    </source>
</evidence>
<feature type="domain" description="Aminotransferase class I/classII large" evidence="13">
    <location>
        <begin position="42"/>
        <end position="371"/>
    </location>
</feature>
<dbReference type="InterPro" id="IPR001917">
    <property type="entry name" value="Aminotrans_II_pyridoxalP_BS"/>
</dbReference>
<evidence type="ECO:0000256" key="12">
    <source>
        <dbReference type="RuleBase" id="RU003693"/>
    </source>
</evidence>
<keyword evidence="15" id="KW-1185">Reference proteome</keyword>
<gene>
    <name evidence="14" type="ORF">BRENAR_LOCUS4885</name>
</gene>
<accession>A0A448YTD6</accession>
<dbReference type="InterPro" id="IPR015421">
    <property type="entry name" value="PyrdxlP-dep_Trfase_major"/>
</dbReference>
<keyword evidence="9" id="KW-0368">Histidine biosynthesis</keyword>
<dbReference type="AlphaFoldDB" id="A0A448YTD6"/>
<dbReference type="PANTHER" id="PTHR42885:SF2">
    <property type="entry name" value="HISTIDINOL-PHOSPHATE AMINOTRANSFERASE"/>
    <property type="match status" value="1"/>
</dbReference>
<dbReference type="Gene3D" id="3.90.1150.10">
    <property type="entry name" value="Aspartate Aminotransferase, domain 1"/>
    <property type="match status" value="1"/>
</dbReference>
<keyword evidence="5" id="KW-0032">Aminotransferase</keyword>
<dbReference type="Pfam" id="PF00155">
    <property type="entry name" value="Aminotran_1_2"/>
    <property type="match status" value="1"/>
</dbReference>